<accession>A0A345HHM1</accession>
<dbReference type="GO" id="GO:0003899">
    <property type="term" value="F:DNA-directed RNA polymerase activity"/>
    <property type="evidence" value="ECO:0007669"/>
    <property type="project" value="UniProtKB-UniRule"/>
</dbReference>
<proteinExistence type="inferred from homology"/>
<dbReference type="SUPFAM" id="SSF56553">
    <property type="entry name" value="Insert subdomain of RNA polymerase alpha subunit"/>
    <property type="match status" value="1"/>
</dbReference>
<dbReference type="NCBIfam" id="TIGR02027">
    <property type="entry name" value="rpoA"/>
    <property type="match status" value="1"/>
</dbReference>
<comment type="domain">
    <text evidence="8">The N-terminal domain is essential for RNAP assembly and basal transcription, whereas the C-terminal domain is involved in interaction with transcriptional regulators and with upstream promoter elements.</text>
</comment>
<evidence type="ECO:0000256" key="7">
    <source>
        <dbReference type="ARBA" id="ARBA00048552"/>
    </source>
</evidence>
<evidence type="ECO:0000256" key="6">
    <source>
        <dbReference type="ARBA" id="ARBA00023163"/>
    </source>
</evidence>
<dbReference type="InterPro" id="IPR011773">
    <property type="entry name" value="DNA-dir_RpoA"/>
</dbReference>
<dbReference type="InterPro" id="IPR036603">
    <property type="entry name" value="RBP11-like"/>
</dbReference>
<dbReference type="FunFam" id="2.170.120.12:FF:000001">
    <property type="entry name" value="DNA-directed RNA polymerase subunit alpha"/>
    <property type="match status" value="1"/>
</dbReference>
<feature type="region of interest" description="Alpha N-terminal domain (alpha-NTD)" evidence="8">
    <location>
        <begin position="1"/>
        <end position="233"/>
    </location>
</feature>
<keyword evidence="6 8" id="KW-0804">Transcription</keyword>
<dbReference type="GO" id="GO:0009507">
    <property type="term" value="C:chloroplast"/>
    <property type="evidence" value="ECO:0007669"/>
    <property type="project" value="UniProtKB-SubCell"/>
</dbReference>
<dbReference type="GO" id="GO:0000428">
    <property type="term" value="C:DNA-directed RNA polymerase complex"/>
    <property type="evidence" value="ECO:0007669"/>
    <property type="project" value="UniProtKB-KW"/>
</dbReference>
<name>A0A345HHM1_9MONI</name>
<dbReference type="GO" id="GO:0006351">
    <property type="term" value="P:DNA-templated transcription"/>
    <property type="evidence" value="ECO:0007669"/>
    <property type="project" value="UniProtKB-UniRule"/>
</dbReference>
<feature type="domain" description="DNA-directed RNA polymerase RpoA/D/Rpb3-type" evidence="9">
    <location>
        <begin position="29"/>
        <end position="232"/>
    </location>
</feature>
<feature type="region of interest" description="Alpha C-terminal domain (alpha-CTD)" evidence="8">
    <location>
        <begin position="259"/>
        <end position="336"/>
    </location>
</feature>
<dbReference type="SUPFAM" id="SSF47789">
    <property type="entry name" value="C-terminal domain of RNA polymerase alpha subunit"/>
    <property type="match status" value="1"/>
</dbReference>
<dbReference type="CDD" id="cd06928">
    <property type="entry name" value="RNAP_alpha_NTD"/>
    <property type="match status" value="1"/>
</dbReference>
<reference evidence="10" key="1">
    <citation type="journal article" date="2018" name="Mitochondrial DNA Part B Resour">
        <title>The complete chloroplast genome of the invasive fern Lygodium microphyllum (Cav.) R. Br.</title>
        <authorList>
            <person name="McCulloch G.A."/>
            <person name="Hereward J.P."/>
            <person name="Lake E.C."/>
            <person name="Smith M.C."/>
            <person name="Purcell M.F."/>
            <person name="Walter G.H."/>
        </authorList>
    </citation>
    <scope>NUCLEOTIDE SEQUENCE</scope>
</reference>
<dbReference type="EC" id="2.7.7.6" evidence="8"/>
<dbReference type="InterPro" id="IPR011262">
    <property type="entry name" value="DNA-dir_RNA_pol_insert"/>
</dbReference>
<dbReference type="InterPro" id="IPR011260">
    <property type="entry name" value="RNAP_asu_C"/>
</dbReference>
<dbReference type="GO" id="GO:0003677">
    <property type="term" value="F:DNA binding"/>
    <property type="evidence" value="ECO:0007669"/>
    <property type="project" value="UniProtKB-UniRule"/>
</dbReference>
<dbReference type="InterPro" id="IPR036643">
    <property type="entry name" value="RNApol_insert_sf"/>
</dbReference>
<dbReference type="Pfam" id="PF03118">
    <property type="entry name" value="RNA_pol_A_CTD"/>
    <property type="match status" value="1"/>
</dbReference>
<dbReference type="GeneID" id="37868078"/>
<evidence type="ECO:0000313" key="10">
    <source>
        <dbReference type="EMBL" id="AXG76111.1"/>
    </source>
</evidence>
<sequence length="336" mass="37843">MTQNGISISGQTVQCKCVESKIETDRLYYSRFAVSPFKRGQAGIVGIAMRKASLGEVEGTSITYAKFRGAVHEYSTIMGIQETIHDILVNLKETVFRSDSRDIQKASLYVTGPKKVTAGDILLPPTVRAVDHSQYIATVTQPVSPNIDLIIEKGYGYQINNSEEYKSGEFPIDAIFTPVRNASHSIHPFESPKEIGEISFIETWTDGSMTPSEALYEASKNLIDLFDPFLQMKQNANCFESNDIIFSCTRPSSSHWNDMDKSAREATSKNTFIDQLELPARVYHCLKRSNINTVLDLLDYSQEDLQKIKSFGKRSADQIVKLLWERFSIELPSKRL</sequence>
<comment type="catalytic activity">
    <reaction evidence="7 8">
        <text>RNA(n) + a ribonucleoside 5'-triphosphate = RNA(n+1) + diphosphate</text>
        <dbReference type="Rhea" id="RHEA:21248"/>
        <dbReference type="Rhea" id="RHEA-COMP:14527"/>
        <dbReference type="Rhea" id="RHEA-COMP:17342"/>
        <dbReference type="ChEBI" id="CHEBI:33019"/>
        <dbReference type="ChEBI" id="CHEBI:61557"/>
        <dbReference type="ChEBI" id="CHEBI:140395"/>
        <dbReference type="EC" id="2.7.7.6"/>
    </reaction>
</comment>
<comment type="function">
    <text evidence="1 8">DNA-dependent RNA polymerase catalyzes the transcription of DNA into RNA using the four ribonucleoside triphosphates as substrates.</text>
</comment>
<evidence type="ECO:0000259" key="9">
    <source>
        <dbReference type="SMART" id="SM00662"/>
    </source>
</evidence>
<dbReference type="Gene3D" id="2.170.120.12">
    <property type="entry name" value="DNA-directed RNA polymerase, insert domain"/>
    <property type="match status" value="1"/>
</dbReference>
<gene>
    <name evidence="8 10" type="primary">rpoA</name>
</gene>
<dbReference type="Gene3D" id="1.10.150.20">
    <property type="entry name" value="5' to 3' exonuclease, C-terminal subdomain"/>
    <property type="match status" value="1"/>
</dbReference>
<dbReference type="GO" id="GO:0046983">
    <property type="term" value="F:protein dimerization activity"/>
    <property type="evidence" value="ECO:0007669"/>
    <property type="project" value="InterPro"/>
</dbReference>
<keyword evidence="10" id="KW-0150">Chloroplast</keyword>
<dbReference type="SUPFAM" id="SSF55257">
    <property type="entry name" value="RBP11-like subunits of RNA polymerase"/>
    <property type="match status" value="1"/>
</dbReference>
<dbReference type="AlphaFoldDB" id="A0A345HHM1"/>
<dbReference type="Gene3D" id="3.30.1360.10">
    <property type="entry name" value="RNA polymerase, RBP11-like subunit"/>
    <property type="match status" value="1"/>
</dbReference>
<dbReference type="HAMAP" id="MF_00059">
    <property type="entry name" value="RNApol_bact_RpoA"/>
    <property type="match status" value="1"/>
</dbReference>
<dbReference type="RefSeq" id="YP_009514513.1">
    <property type="nucleotide sequence ID" value="NC_039378.1"/>
</dbReference>
<keyword evidence="4 8" id="KW-0808">Transferase</keyword>
<keyword evidence="5 8" id="KW-0548">Nucleotidyltransferase</keyword>
<evidence type="ECO:0000256" key="4">
    <source>
        <dbReference type="ARBA" id="ARBA00022679"/>
    </source>
</evidence>
<evidence type="ECO:0000256" key="8">
    <source>
        <dbReference type="HAMAP-Rule" id="MF_00059"/>
    </source>
</evidence>
<evidence type="ECO:0000256" key="1">
    <source>
        <dbReference type="ARBA" id="ARBA00004026"/>
    </source>
</evidence>
<keyword evidence="10" id="KW-0934">Plastid</keyword>
<evidence type="ECO:0000256" key="5">
    <source>
        <dbReference type="ARBA" id="ARBA00022695"/>
    </source>
</evidence>
<comment type="subunit">
    <text evidence="8">In plastids the minimal PEP RNA polymerase catalytic core is composed of four subunits: alpha, beta, beta', and beta''. When a (nuclear-encoded) sigma factor is associated with the core the holoenzyme is formed, which can initiate transcription.</text>
</comment>
<comment type="subcellular location">
    <subcellularLocation>
        <location evidence="8">Plastid</location>
        <location evidence="8">Chloroplast</location>
    </subcellularLocation>
</comment>
<protein>
    <recommendedName>
        <fullName evidence="8">DNA-directed RNA polymerase subunit alpha</fullName>
        <shortName evidence="8">PEP</shortName>
        <ecNumber evidence="8">2.7.7.6</ecNumber>
    </recommendedName>
    <alternativeName>
        <fullName evidence="8">Plastid-encoded RNA polymerase subunit alpha</fullName>
        <shortName evidence="8">RNA polymerase subunit alpha</shortName>
    </alternativeName>
</protein>
<evidence type="ECO:0000256" key="3">
    <source>
        <dbReference type="ARBA" id="ARBA00022478"/>
    </source>
</evidence>
<dbReference type="InterPro" id="IPR011263">
    <property type="entry name" value="DNA-dir_RNA_pol_RpoA/D/Rpb3"/>
</dbReference>
<dbReference type="EMBL" id="MG761729">
    <property type="protein sequence ID" value="AXG76111.1"/>
    <property type="molecule type" value="Genomic_DNA"/>
</dbReference>
<geneLocation type="chloroplast" evidence="10"/>
<evidence type="ECO:0000256" key="2">
    <source>
        <dbReference type="ARBA" id="ARBA00007123"/>
    </source>
</evidence>
<keyword evidence="3 8" id="KW-0240">DNA-directed RNA polymerase</keyword>
<dbReference type="Pfam" id="PF01000">
    <property type="entry name" value="RNA_pol_A_bac"/>
    <property type="match status" value="1"/>
</dbReference>
<comment type="similarity">
    <text evidence="2 8">Belongs to the RNA polymerase alpha chain family.</text>
</comment>
<dbReference type="SMART" id="SM00662">
    <property type="entry name" value="RPOLD"/>
    <property type="match status" value="1"/>
</dbReference>
<dbReference type="Pfam" id="PF01193">
    <property type="entry name" value="RNA_pol_L"/>
    <property type="match status" value="1"/>
</dbReference>
<organism evidence="10">
    <name type="scientific">Lygodium microphyllum</name>
    <dbReference type="NCBI Taxonomy" id="148566"/>
    <lineage>
        <taxon>Eukaryota</taxon>
        <taxon>Viridiplantae</taxon>
        <taxon>Streptophyta</taxon>
        <taxon>Embryophyta</taxon>
        <taxon>Tracheophyta</taxon>
        <taxon>Polypodiopsida</taxon>
        <taxon>Polypodiidae</taxon>
        <taxon>Schizaeales</taxon>
        <taxon>Lygodiaceae</taxon>
        <taxon>Lygodium</taxon>
    </lineage>
</organism>